<protein>
    <submittedName>
        <fullName evidence="1">Uncharacterized protein</fullName>
    </submittedName>
</protein>
<reference evidence="2" key="1">
    <citation type="journal article" date="2013" name="Nature">
        <title>Pan genome of the phytoplankton Emiliania underpins its global distribution.</title>
        <authorList>
            <person name="Read B.A."/>
            <person name="Kegel J."/>
            <person name="Klute M.J."/>
            <person name="Kuo A."/>
            <person name="Lefebvre S.C."/>
            <person name="Maumus F."/>
            <person name="Mayer C."/>
            <person name="Miller J."/>
            <person name="Monier A."/>
            <person name="Salamov A."/>
            <person name="Young J."/>
            <person name="Aguilar M."/>
            <person name="Claverie J.M."/>
            <person name="Frickenhaus S."/>
            <person name="Gonzalez K."/>
            <person name="Herman E.K."/>
            <person name="Lin Y.C."/>
            <person name="Napier J."/>
            <person name="Ogata H."/>
            <person name="Sarno A.F."/>
            <person name="Shmutz J."/>
            <person name="Schroeder D."/>
            <person name="de Vargas C."/>
            <person name="Verret F."/>
            <person name="von Dassow P."/>
            <person name="Valentin K."/>
            <person name="Van de Peer Y."/>
            <person name="Wheeler G."/>
            <person name="Dacks J.B."/>
            <person name="Delwiche C.F."/>
            <person name="Dyhrman S.T."/>
            <person name="Glockner G."/>
            <person name="John U."/>
            <person name="Richards T."/>
            <person name="Worden A.Z."/>
            <person name="Zhang X."/>
            <person name="Grigoriev I.V."/>
            <person name="Allen A.E."/>
            <person name="Bidle K."/>
            <person name="Borodovsky M."/>
            <person name="Bowler C."/>
            <person name="Brownlee C."/>
            <person name="Cock J.M."/>
            <person name="Elias M."/>
            <person name="Gladyshev V.N."/>
            <person name="Groth M."/>
            <person name="Guda C."/>
            <person name="Hadaegh A."/>
            <person name="Iglesias-Rodriguez M.D."/>
            <person name="Jenkins J."/>
            <person name="Jones B.M."/>
            <person name="Lawson T."/>
            <person name="Leese F."/>
            <person name="Lindquist E."/>
            <person name="Lobanov A."/>
            <person name="Lomsadze A."/>
            <person name="Malik S.B."/>
            <person name="Marsh M.E."/>
            <person name="Mackinder L."/>
            <person name="Mock T."/>
            <person name="Mueller-Roeber B."/>
            <person name="Pagarete A."/>
            <person name="Parker M."/>
            <person name="Probert I."/>
            <person name="Quesneville H."/>
            <person name="Raines C."/>
            <person name="Rensing S.A."/>
            <person name="Riano-Pachon D.M."/>
            <person name="Richier S."/>
            <person name="Rokitta S."/>
            <person name="Shiraiwa Y."/>
            <person name="Soanes D.M."/>
            <person name="van der Giezen M."/>
            <person name="Wahlund T.M."/>
            <person name="Williams B."/>
            <person name="Wilson W."/>
            <person name="Wolfe G."/>
            <person name="Wurch L.L."/>
        </authorList>
    </citation>
    <scope>NUCLEOTIDE SEQUENCE</scope>
</reference>
<dbReference type="PaxDb" id="2903-EOD13649"/>
<dbReference type="EnsemblProtists" id="EOD13649">
    <property type="protein sequence ID" value="EOD13649"/>
    <property type="gene ID" value="EMIHUDRAFT_246749"/>
</dbReference>
<name>A0A0D3IQW4_EMIH1</name>
<dbReference type="RefSeq" id="XP_005766078.1">
    <property type="nucleotide sequence ID" value="XM_005766021.1"/>
</dbReference>
<reference evidence="1" key="2">
    <citation type="submission" date="2024-10" db="UniProtKB">
        <authorList>
            <consortium name="EnsemblProtists"/>
        </authorList>
    </citation>
    <scope>IDENTIFICATION</scope>
</reference>
<organism evidence="1 2">
    <name type="scientific">Emiliania huxleyi (strain CCMP1516)</name>
    <dbReference type="NCBI Taxonomy" id="280463"/>
    <lineage>
        <taxon>Eukaryota</taxon>
        <taxon>Haptista</taxon>
        <taxon>Haptophyta</taxon>
        <taxon>Prymnesiophyceae</taxon>
        <taxon>Isochrysidales</taxon>
        <taxon>Noelaerhabdaceae</taxon>
        <taxon>Emiliania</taxon>
    </lineage>
</organism>
<dbReference type="AlphaFoldDB" id="A0A0D3IQW4"/>
<evidence type="ECO:0000313" key="2">
    <source>
        <dbReference type="Proteomes" id="UP000013827"/>
    </source>
</evidence>
<dbReference type="KEGG" id="ehx:EMIHUDRAFT_246749"/>
<evidence type="ECO:0000313" key="1">
    <source>
        <dbReference type="EnsemblProtists" id="EOD13649"/>
    </source>
</evidence>
<dbReference type="Proteomes" id="UP000013827">
    <property type="component" value="Unassembled WGS sequence"/>
</dbReference>
<accession>A0A0D3IQW4</accession>
<proteinExistence type="predicted"/>
<sequence length="244" mass="25392">MSLLACLPLAERLVGGCTWRAARRARARRRRRSCTYRGANFDSRRLDEAGHRFDESVGAGGVALEELAALVLVEVVGAGAGAAAVVVAAFFAARASLASLARFSKKSGFSRFCLSYHDSSDPDSRVAISLDRVAEAPTDAGAWEALTAELSQDGDWEEALLAAVPATLLGDSSDTIARALRRGAAALLPKGWVHAANSSAKWCSRALADCTATADGVTVLCAAAAAAAAGERAPRALSRHPTQL</sequence>
<dbReference type="GeneID" id="17259794"/>
<keyword evidence="2" id="KW-1185">Reference proteome</keyword>
<dbReference type="HOGENOM" id="CLU_1139780_0_0_1"/>